<accession>A0ABP9KAC4</accession>
<feature type="transmembrane region" description="Helical" evidence="1">
    <location>
        <begin position="42"/>
        <end position="68"/>
    </location>
</feature>
<dbReference type="RefSeq" id="WP_345495917.1">
    <property type="nucleotide sequence ID" value="NZ_BAABJM010000002.1"/>
</dbReference>
<keyword evidence="1" id="KW-1133">Transmembrane helix</keyword>
<feature type="transmembrane region" description="Helical" evidence="1">
    <location>
        <begin position="12"/>
        <end position="30"/>
    </location>
</feature>
<gene>
    <name evidence="2" type="ORF">GCM10023318_29690</name>
</gene>
<evidence type="ECO:0000313" key="2">
    <source>
        <dbReference type="EMBL" id="GAA5054569.1"/>
    </source>
</evidence>
<keyword evidence="1" id="KW-0812">Transmembrane</keyword>
<proteinExistence type="predicted"/>
<organism evidence="2 3">
    <name type="scientific">Nocardia callitridis</name>
    <dbReference type="NCBI Taxonomy" id="648753"/>
    <lineage>
        <taxon>Bacteria</taxon>
        <taxon>Bacillati</taxon>
        <taxon>Actinomycetota</taxon>
        <taxon>Actinomycetes</taxon>
        <taxon>Mycobacteriales</taxon>
        <taxon>Nocardiaceae</taxon>
        <taxon>Nocardia</taxon>
    </lineage>
</organism>
<dbReference type="EMBL" id="BAABJM010000002">
    <property type="protein sequence ID" value="GAA5054569.1"/>
    <property type="molecule type" value="Genomic_DNA"/>
</dbReference>
<keyword evidence="1" id="KW-0472">Membrane</keyword>
<keyword evidence="3" id="KW-1185">Reference proteome</keyword>
<name>A0ABP9KAC4_9NOCA</name>
<feature type="transmembrane region" description="Helical" evidence="1">
    <location>
        <begin position="136"/>
        <end position="155"/>
    </location>
</feature>
<dbReference type="Proteomes" id="UP001500603">
    <property type="component" value="Unassembled WGS sequence"/>
</dbReference>
<evidence type="ECO:0000313" key="3">
    <source>
        <dbReference type="Proteomes" id="UP001500603"/>
    </source>
</evidence>
<evidence type="ECO:0008006" key="4">
    <source>
        <dbReference type="Google" id="ProtNLM"/>
    </source>
</evidence>
<protein>
    <recommendedName>
        <fullName evidence="4">Lipoprotein</fullName>
    </recommendedName>
</protein>
<evidence type="ECO:0000256" key="1">
    <source>
        <dbReference type="SAM" id="Phobius"/>
    </source>
</evidence>
<comment type="caution">
    <text evidence="2">The sequence shown here is derived from an EMBL/GenBank/DDBJ whole genome shotgun (WGS) entry which is preliminary data.</text>
</comment>
<feature type="transmembrane region" description="Helical" evidence="1">
    <location>
        <begin position="94"/>
        <end position="116"/>
    </location>
</feature>
<sequence>MTAIRRFYGRHPLHLLALLAGFALVGYVVYSIEPRTLWNTDVWWQSILVWFFGAIIAHDLLLFPLYALADRSLSAGLAAMTARRRVRRPKIAPLNYLRVPMLGSGLLLLLFFPGIIEQGRATYLAATGQTQQPFLGRWLLVTAVLFGVSAVTYAVRSAIAAKRSHGPPAPTTAES</sequence>
<reference evidence="3" key="1">
    <citation type="journal article" date="2019" name="Int. J. Syst. Evol. Microbiol.">
        <title>The Global Catalogue of Microorganisms (GCM) 10K type strain sequencing project: providing services to taxonomists for standard genome sequencing and annotation.</title>
        <authorList>
            <consortium name="The Broad Institute Genomics Platform"/>
            <consortium name="The Broad Institute Genome Sequencing Center for Infectious Disease"/>
            <person name="Wu L."/>
            <person name="Ma J."/>
        </authorList>
    </citation>
    <scope>NUCLEOTIDE SEQUENCE [LARGE SCALE GENOMIC DNA]</scope>
    <source>
        <strain evidence="3">JCM 18298</strain>
    </source>
</reference>